<organism evidence="5 6">
    <name type="scientific">Nostocoides veronense</name>
    <dbReference type="NCBI Taxonomy" id="330836"/>
    <lineage>
        <taxon>Bacteria</taxon>
        <taxon>Bacillati</taxon>
        <taxon>Actinomycetota</taxon>
        <taxon>Actinomycetes</taxon>
        <taxon>Micrococcales</taxon>
        <taxon>Intrasporangiaceae</taxon>
        <taxon>Nostocoides</taxon>
    </lineage>
</organism>
<evidence type="ECO:0000313" key="5">
    <source>
        <dbReference type="EMBL" id="GAA1804398.1"/>
    </source>
</evidence>
<dbReference type="SUPFAM" id="SSF52518">
    <property type="entry name" value="Thiamin diphosphate-binding fold (THDP-binding)"/>
    <property type="match status" value="1"/>
</dbReference>
<dbReference type="RefSeq" id="WP_344087237.1">
    <property type="nucleotide sequence ID" value="NZ_BAAAPO010000046.1"/>
</dbReference>
<dbReference type="InterPro" id="IPR017596">
    <property type="entry name" value="PdhA/BkdA"/>
</dbReference>
<gene>
    <name evidence="5" type="primary">pdhA</name>
    <name evidence="5" type="ORF">GCM10009811_29980</name>
</gene>
<evidence type="ECO:0000256" key="3">
    <source>
        <dbReference type="ARBA" id="ARBA00023052"/>
    </source>
</evidence>
<accession>A0ABN2LZR3</accession>
<comment type="cofactor">
    <cofactor evidence="1">
        <name>thiamine diphosphate</name>
        <dbReference type="ChEBI" id="CHEBI:58937"/>
    </cofactor>
</comment>
<feature type="domain" description="Dehydrogenase E1 component" evidence="4">
    <location>
        <begin position="52"/>
        <end position="328"/>
    </location>
</feature>
<evidence type="ECO:0000313" key="6">
    <source>
        <dbReference type="Proteomes" id="UP001499938"/>
    </source>
</evidence>
<dbReference type="PANTHER" id="PTHR43380">
    <property type="entry name" value="2-OXOISOVALERATE DEHYDROGENASE SUBUNIT ALPHA, MITOCHONDRIAL"/>
    <property type="match status" value="1"/>
</dbReference>
<name>A0ABN2LZR3_9MICO</name>
<dbReference type="EMBL" id="BAAAPO010000046">
    <property type="protein sequence ID" value="GAA1804398.1"/>
    <property type="molecule type" value="Genomic_DNA"/>
</dbReference>
<dbReference type="NCBIfam" id="TIGR03181">
    <property type="entry name" value="PDH_E1_alph_x"/>
    <property type="match status" value="1"/>
</dbReference>
<dbReference type="PANTHER" id="PTHR43380:SF1">
    <property type="entry name" value="2-OXOISOVALERATE DEHYDROGENASE SUBUNIT ALPHA, MITOCHONDRIAL"/>
    <property type="match status" value="1"/>
</dbReference>
<keyword evidence="3" id="KW-0786">Thiamine pyrophosphate</keyword>
<proteinExistence type="predicted"/>
<evidence type="ECO:0000259" key="4">
    <source>
        <dbReference type="Pfam" id="PF00676"/>
    </source>
</evidence>
<dbReference type="InterPro" id="IPR029061">
    <property type="entry name" value="THDP-binding"/>
</dbReference>
<dbReference type="InterPro" id="IPR001017">
    <property type="entry name" value="DH_E1"/>
</dbReference>
<keyword evidence="6" id="KW-1185">Reference proteome</keyword>
<sequence length="381" mass="42127">MGEQERQRRIEPSDGGPDMVQLVTPEGERVSHPEYDAIADEVTTQELQGFYRDMVIVRRCDNEATALQRQGELGLWVPSLGQEAAQVGSGRAMRTQDFAFPTYREHGVAWCRGVDPLNLLAMFRGVHNGGWNSFEKNFHLYTIIIGAQTLHATGYAMGIQRDHAVGSGDPDRDAAVIAYFGDGASAQGDVGEAFVFAGVNNAPVVFFCQNNQWAISEPNERQMRIPIYLRAKGYGFPGTRVDGNDVLATYAVTKRFLDDARDGQGPALIEAFTYRMGAHTTSDDPTKYRVSAEVEVWKLRDPIARLRNLLARAHGVPQSFFEEVDAEAAEVGTDLRARCLALPDPSPASMFDHVYAEPHPVMDRERAELTAYLSSFEGAHA</sequence>
<dbReference type="Pfam" id="PF00676">
    <property type="entry name" value="E1_dh"/>
    <property type="match status" value="1"/>
</dbReference>
<keyword evidence="2" id="KW-0560">Oxidoreductase</keyword>
<comment type="caution">
    <text evidence="5">The sequence shown here is derived from an EMBL/GenBank/DDBJ whole genome shotgun (WGS) entry which is preliminary data.</text>
</comment>
<keyword evidence="5" id="KW-0670">Pyruvate</keyword>
<evidence type="ECO:0000256" key="1">
    <source>
        <dbReference type="ARBA" id="ARBA00001964"/>
    </source>
</evidence>
<dbReference type="CDD" id="cd02000">
    <property type="entry name" value="TPP_E1_PDC_ADC_BCADC"/>
    <property type="match status" value="1"/>
</dbReference>
<dbReference type="Proteomes" id="UP001499938">
    <property type="component" value="Unassembled WGS sequence"/>
</dbReference>
<protein>
    <submittedName>
        <fullName evidence="5">Pyruvate dehydrogenase (Acetyl-transferring) E1 component subunit alpha</fullName>
    </submittedName>
</protein>
<dbReference type="Gene3D" id="3.40.50.970">
    <property type="match status" value="1"/>
</dbReference>
<evidence type="ECO:0000256" key="2">
    <source>
        <dbReference type="ARBA" id="ARBA00023002"/>
    </source>
</evidence>
<dbReference type="InterPro" id="IPR050771">
    <property type="entry name" value="Alpha-ketoacid_DH_E1_comp"/>
</dbReference>
<reference evidence="5 6" key="1">
    <citation type="journal article" date="2019" name="Int. J. Syst. Evol. Microbiol.">
        <title>The Global Catalogue of Microorganisms (GCM) 10K type strain sequencing project: providing services to taxonomists for standard genome sequencing and annotation.</title>
        <authorList>
            <consortium name="The Broad Institute Genomics Platform"/>
            <consortium name="The Broad Institute Genome Sequencing Center for Infectious Disease"/>
            <person name="Wu L."/>
            <person name="Ma J."/>
        </authorList>
    </citation>
    <scope>NUCLEOTIDE SEQUENCE [LARGE SCALE GENOMIC DNA]</scope>
    <source>
        <strain evidence="5 6">JCM 15592</strain>
    </source>
</reference>